<dbReference type="PROSITE" id="PS51384">
    <property type="entry name" value="FAD_FR"/>
    <property type="match status" value="1"/>
</dbReference>
<dbReference type="Gene3D" id="2.40.30.10">
    <property type="entry name" value="Translation factors"/>
    <property type="match status" value="1"/>
</dbReference>
<feature type="coiled-coil region" evidence="11">
    <location>
        <begin position="1056"/>
        <end position="1083"/>
    </location>
</feature>
<evidence type="ECO:0000256" key="8">
    <source>
        <dbReference type="ARBA" id="ARBA00023002"/>
    </source>
</evidence>
<feature type="domain" description="Flavodoxin-like" evidence="12">
    <location>
        <begin position="725"/>
        <end position="867"/>
    </location>
</feature>
<dbReference type="InterPro" id="IPR039261">
    <property type="entry name" value="FNR_nucleotide-bd"/>
</dbReference>
<dbReference type="EC" id="1.6.2.4" evidence="9"/>
<evidence type="ECO:0000259" key="13">
    <source>
        <dbReference type="PROSITE" id="PS51384"/>
    </source>
</evidence>
<evidence type="ECO:0000256" key="6">
    <source>
        <dbReference type="ARBA" id="ARBA00022827"/>
    </source>
</evidence>
<reference evidence="14 15" key="1">
    <citation type="submission" date="2024-02" db="EMBL/GenBank/DDBJ databases">
        <authorList>
            <person name="Chen Y."/>
            <person name="Shah S."/>
            <person name="Dougan E. K."/>
            <person name="Thang M."/>
            <person name="Chan C."/>
        </authorList>
    </citation>
    <scope>NUCLEOTIDE SEQUENCE [LARGE SCALE GENOMIC DNA]</scope>
</reference>
<comment type="cofactor">
    <cofactor evidence="2">
        <name>FAD</name>
        <dbReference type="ChEBI" id="CHEBI:57692"/>
    </cofactor>
</comment>
<dbReference type="InterPro" id="IPR008254">
    <property type="entry name" value="Flavodoxin/NO_synth"/>
</dbReference>
<dbReference type="InterPro" id="IPR029039">
    <property type="entry name" value="Flavoprotein-like_sf"/>
</dbReference>
<evidence type="ECO:0000256" key="2">
    <source>
        <dbReference type="ARBA" id="ARBA00001974"/>
    </source>
</evidence>
<dbReference type="InterPro" id="IPR001094">
    <property type="entry name" value="Flavdoxin-like"/>
</dbReference>
<dbReference type="InterPro" id="IPR001433">
    <property type="entry name" value="OxRdtase_FAD/NAD-bd"/>
</dbReference>
<comment type="catalytic activity">
    <reaction evidence="10">
        <text>2 oxidized [cytochrome P450] + NADPH = 2 reduced [cytochrome P450] + NADP(+) + H(+)</text>
        <dbReference type="Rhea" id="RHEA:24040"/>
        <dbReference type="Rhea" id="RHEA-COMP:14627"/>
        <dbReference type="Rhea" id="RHEA-COMP:14628"/>
        <dbReference type="ChEBI" id="CHEBI:15378"/>
        <dbReference type="ChEBI" id="CHEBI:55376"/>
        <dbReference type="ChEBI" id="CHEBI:57783"/>
        <dbReference type="ChEBI" id="CHEBI:58349"/>
        <dbReference type="ChEBI" id="CHEBI:60344"/>
        <dbReference type="EC" id="1.6.2.4"/>
    </reaction>
</comment>
<dbReference type="InterPro" id="IPR023173">
    <property type="entry name" value="NADPH_Cyt_P450_Rdtase_alpha"/>
</dbReference>
<dbReference type="PROSITE" id="PS50902">
    <property type="entry name" value="FLAVODOXIN_LIKE"/>
    <property type="match status" value="1"/>
</dbReference>
<comment type="caution">
    <text evidence="14">The sequence shown here is derived from an EMBL/GenBank/DDBJ whole genome shotgun (WGS) entry which is preliminary data.</text>
</comment>
<dbReference type="Pfam" id="PF00175">
    <property type="entry name" value="NAD_binding_1"/>
    <property type="match status" value="1"/>
</dbReference>
<keyword evidence="8" id="KW-0560">Oxidoreductase</keyword>
<accession>A0ABP0HD29</accession>
<evidence type="ECO:0000313" key="15">
    <source>
        <dbReference type="Proteomes" id="UP001642484"/>
    </source>
</evidence>
<keyword evidence="5" id="KW-0288">FMN</keyword>
<evidence type="ECO:0000259" key="12">
    <source>
        <dbReference type="PROSITE" id="PS50902"/>
    </source>
</evidence>
<dbReference type="InterPro" id="IPR001709">
    <property type="entry name" value="Flavoprot_Pyr_Nucl_cyt_Rdtase"/>
</dbReference>
<keyword evidence="4" id="KW-0285">Flavoprotein</keyword>
<keyword evidence="6" id="KW-0274">FAD</keyword>
<dbReference type="Pfam" id="PF00667">
    <property type="entry name" value="FAD_binding_1"/>
    <property type="match status" value="1"/>
</dbReference>
<feature type="domain" description="FAD-binding FR-type" evidence="13">
    <location>
        <begin position="929"/>
        <end position="1178"/>
    </location>
</feature>
<dbReference type="SUPFAM" id="SSF52343">
    <property type="entry name" value="Ferredoxin reductase-like, C-terminal NADP-linked domain"/>
    <property type="match status" value="1"/>
</dbReference>
<dbReference type="Gene3D" id="3.40.50.360">
    <property type="match status" value="1"/>
</dbReference>
<evidence type="ECO:0000256" key="1">
    <source>
        <dbReference type="ARBA" id="ARBA00001917"/>
    </source>
</evidence>
<dbReference type="SUPFAM" id="SSF48264">
    <property type="entry name" value="Cytochrome P450"/>
    <property type="match status" value="1"/>
</dbReference>
<evidence type="ECO:0000256" key="3">
    <source>
        <dbReference type="ARBA" id="ARBA00010018"/>
    </source>
</evidence>
<dbReference type="Gene3D" id="3.40.50.80">
    <property type="entry name" value="Nucleotide-binding domain of ferredoxin-NADP reductase (FNR) module"/>
    <property type="match status" value="1"/>
</dbReference>
<evidence type="ECO:0000256" key="10">
    <source>
        <dbReference type="ARBA" id="ARBA00049342"/>
    </source>
</evidence>
<dbReference type="Gene3D" id="1.10.630.10">
    <property type="entry name" value="Cytochrome P450"/>
    <property type="match status" value="1"/>
</dbReference>
<dbReference type="PANTHER" id="PTHR19384">
    <property type="entry name" value="NITRIC OXIDE SYNTHASE-RELATED"/>
    <property type="match status" value="1"/>
</dbReference>
<dbReference type="Pfam" id="PF00258">
    <property type="entry name" value="Flavodoxin_1"/>
    <property type="match status" value="1"/>
</dbReference>
<dbReference type="PRINTS" id="PR00371">
    <property type="entry name" value="FPNCR"/>
</dbReference>
<dbReference type="Gene3D" id="1.20.990.10">
    <property type="entry name" value="NADPH-cytochrome p450 Reductase, Chain A, domain 3"/>
    <property type="match status" value="1"/>
</dbReference>
<dbReference type="InterPro" id="IPR036396">
    <property type="entry name" value="Cyt_P450_sf"/>
</dbReference>
<keyword evidence="15" id="KW-1185">Reference proteome</keyword>
<dbReference type="PRINTS" id="PR00369">
    <property type="entry name" value="FLAVODOXIN"/>
</dbReference>
<dbReference type="InterPro" id="IPR003097">
    <property type="entry name" value="CysJ-like_FAD-binding"/>
</dbReference>
<sequence length="1335" mass="146404">MPEMQSHYPCGASHILSSNKTESSPFIFVEMADNSSHKLKLAGGVALGATALFLVSKALKKSVKDSVRREASSSFEYHLAVHCAEVSEGWHLVKLHKAADIKEQGEVTAATLGIDLTGFHLYPVERRTLDGPCIKLGASLADASGLENHLLALTPDRLQVVELVCAREMPRPADVPRGPAAFPICGIQLPFIGTTYKLFQGPYKLPTYNLAHNVFPPSEYPYGATVRSHSGQRQEIADFPTGTIFNDSAHYTVTMTADANIVKELIDRTADFPKLWNRGFQIPLQGFTANGLFTSSETSDDWKTAHTLLPRGFNQIKIKSFAPQIFAKTRAFVREWSNFKAGHKVEHVNDWLTAMTADAVVSCSMGMDMRNVERLGAKQEPHKFVETFRSGLGLSVGAISEKSEYGLKRFLPFFDAKGKLKAKFDTVKKEMERQVEDLVEATRQGEIGNQDSIIRSMLEDRTADGKHVRYGALYGHVVNLMIAGHETTAATLGFTLQLLAENPEYEARALEEVRQVLNGRAEPSVDDVPKLQFVEQCFREALRLYSPVTSLTRDVAYDTLLGGHRAFQGERIVVVTRALHTNPEYWGGEFGDPLRFNPDRFSPEAVQNRHPNAYHPWGFSTRACIGSQFALFEAKTFLASMLIHFRLQGIPGYKLVASTEAGGAAPSPDNLAFQVFPRPGGPLWSDKGLMQPLPAFSAPEVVKAAQPAEKSEMNGATRAKTGPVMKVLYGSNSGSSQDFASQVEAAAGRSGFQSSLHSMNQGVSEELLVPDGRLVIIVTSTYNGMPPDNAGKFKKWLQTQKPDSLQGLKYAVFGVGNSQWHTYQQFPREVDAALNSLGGTRLCDLGACDVDGASFTSDFEDWLSNLLQTIGAAESTDHDEGLTGIDEFVVATHADGVKIMKEPGIVLAAIKEGKEAAAKALGLTEPVDTHLKALEIVESPRELCQKPQDRSVRHVTLRLPTGSKYRAGDHLEMLPPNDPALISMTMEALNFDKDAVVCWDPAKRQKKFRNLVLEETVWAKMPAMYITVSVVMQWFPDLASTPDRKICGLLAERVTSAEAKEELQSLAKDAEKYKAKVSSLNLSLAELLYKFKGQFNCSLGEFVAIAKSLAIRRYSVSSSPSAPGADPNVVTITVGQVKFTTGTGRVHHGLASTCLGQLPVGGCIPGNVRTLQSDFHLPEDKSAPIIMVGPGTGLAPMMGFLQEREALLKKKEKLGEAILFFGCRARDADYLYEKELEAHLKSGALSTLHVAFSREAGQKVYVQDKIWEQRAEVWRVLSNPKSMVFICGDARAMAPDVKRSFQRVIESCGGRSTSTAANLLASMVEASRYLEDVWA</sequence>
<evidence type="ECO:0000256" key="11">
    <source>
        <dbReference type="SAM" id="Coils"/>
    </source>
</evidence>
<keyword evidence="7" id="KW-0521">NADP</keyword>
<dbReference type="EMBL" id="CAXAMN010000314">
    <property type="protein sequence ID" value="CAK8987653.1"/>
    <property type="molecule type" value="Genomic_DNA"/>
</dbReference>
<dbReference type="InterPro" id="IPR017927">
    <property type="entry name" value="FAD-bd_FR_type"/>
</dbReference>
<evidence type="ECO:0000256" key="7">
    <source>
        <dbReference type="ARBA" id="ARBA00022857"/>
    </source>
</evidence>
<dbReference type="InterPro" id="IPR001128">
    <property type="entry name" value="Cyt_P450"/>
</dbReference>
<dbReference type="InterPro" id="IPR017938">
    <property type="entry name" value="Riboflavin_synthase-like_b-brl"/>
</dbReference>
<name>A0ABP0HD29_9DINO</name>
<evidence type="ECO:0000256" key="5">
    <source>
        <dbReference type="ARBA" id="ARBA00022643"/>
    </source>
</evidence>
<protein>
    <recommendedName>
        <fullName evidence="9">NADPH--hemoprotein reductase</fullName>
        <ecNumber evidence="9">1.6.2.4</ecNumber>
    </recommendedName>
</protein>
<proteinExistence type="inferred from homology"/>
<keyword evidence="11" id="KW-0175">Coiled coil</keyword>
<dbReference type="Pfam" id="PF00067">
    <property type="entry name" value="p450"/>
    <property type="match status" value="1"/>
</dbReference>
<comment type="cofactor">
    <cofactor evidence="1">
        <name>FMN</name>
        <dbReference type="ChEBI" id="CHEBI:58210"/>
    </cofactor>
</comment>
<comment type="similarity">
    <text evidence="3">In the N-terminal section; belongs to the cytochrome P450 family.</text>
</comment>
<dbReference type="Proteomes" id="UP001642484">
    <property type="component" value="Unassembled WGS sequence"/>
</dbReference>
<evidence type="ECO:0000313" key="14">
    <source>
        <dbReference type="EMBL" id="CAK8987653.1"/>
    </source>
</evidence>
<dbReference type="SUPFAM" id="SSF52218">
    <property type="entry name" value="Flavoproteins"/>
    <property type="match status" value="1"/>
</dbReference>
<gene>
    <name evidence="14" type="ORF">CCMP2556_LOCUS953</name>
</gene>
<dbReference type="PANTHER" id="PTHR19384:SF17">
    <property type="entry name" value="NADPH--CYTOCHROME P450 REDUCTASE"/>
    <property type="match status" value="1"/>
</dbReference>
<dbReference type="SUPFAM" id="SSF63380">
    <property type="entry name" value="Riboflavin synthase domain-like"/>
    <property type="match status" value="1"/>
</dbReference>
<evidence type="ECO:0000256" key="4">
    <source>
        <dbReference type="ARBA" id="ARBA00022630"/>
    </source>
</evidence>
<organism evidence="14 15">
    <name type="scientific">Durusdinium trenchii</name>
    <dbReference type="NCBI Taxonomy" id="1381693"/>
    <lineage>
        <taxon>Eukaryota</taxon>
        <taxon>Sar</taxon>
        <taxon>Alveolata</taxon>
        <taxon>Dinophyceae</taxon>
        <taxon>Suessiales</taxon>
        <taxon>Symbiodiniaceae</taxon>
        <taxon>Durusdinium</taxon>
    </lineage>
</organism>
<evidence type="ECO:0000256" key="9">
    <source>
        <dbReference type="ARBA" id="ARBA00023797"/>
    </source>
</evidence>